<dbReference type="PANTHER" id="PTHR46119">
    <property type="entry name" value="OS08G0405700 PROTEIN"/>
    <property type="match status" value="1"/>
</dbReference>
<dbReference type="SUPFAM" id="SSF55008">
    <property type="entry name" value="HMA, heavy metal-associated domain"/>
    <property type="match status" value="1"/>
</dbReference>
<dbReference type="PANTHER" id="PTHR46119:SF11">
    <property type="entry name" value="HEAVY METAL TRANSPORT_DETOXIFICATION SUPERFAMILY PROTEIN"/>
    <property type="match status" value="1"/>
</dbReference>
<dbReference type="Proteomes" id="UP000324575">
    <property type="component" value="Unassembled WGS sequence"/>
</dbReference>
<evidence type="ECO:0000313" key="3">
    <source>
        <dbReference type="EMBL" id="KAA6300485.1"/>
    </source>
</evidence>
<accession>A0A5M8NYB4</accession>
<dbReference type="InterPro" id="IPR036163">
    <property type="entry name" value="HMA_dom_sf"/>
</dbReference>
<comment type="caution">
    <text evidence="3">The sequence shown here is derived from an EMBL/GenBank/DDBJ whole genome shotgun (WGS) entry which is preliminary data.</text>
</comment>
<organism evidence="3 4">
    <name type="scientific">Candidatus Ordinivivax streblomastigis</name>
    <dbReference type="NCBI Taxonomy" id="2540710"/>
    <lineage>
        <taxon>Bacteria</taxon>
        <taxon>Pseudomonadati</taxon>
        <taxon>Bacteroidota</taxon>
        <taxon>Bacteroidia</taxon>
        <taxon>Bacteroidales</taxon>
        <taxon>Candidatus Ordinivivax</taxon>
    </lineage>
</organism>
<reference evidence="3 4" key="1">
    <citation type="submission" date="2019-03" db="EMBL/GenBank/DDBJ databases">
        <title>Single cell metagenomics reveals metabolic interactions within the superorganism composed of flagellate Streblomastix strix and complex community of Bacteroidetes bacteria on its surface.</title>
        <authorList>
            <person name="Treitli S.C."/>
            <person name="Kolisko M."/>
            <person name="Husnik F."/>
            <person name="Keeling P."/>
            <person name="Hampl V."/>
        </authorList>
    </citation>
    <scope>NUCLEOTIDE SEQUENCE [LARGE SCALE GENOMIC DNA]</scope>
    <source>
        <strain evidence="3">St1</strain>
    </source>
</reference>
<feature type="chain" id="PRO_5024442208" description="HMA domain-containing protein" evidence="1">
    <location>
        <begin position="24"/>
        <end position="108"/>
    </location>
</feature>
<dbReference type="Pfam" id="PF00403">
    <property type="entry name" value="HMA"/>
    <property type="match status" value="1"/>
</dbReference>
<dbReference type="PROSITE" id="PS50846">
    <property type="entry name" value="HMA_2"/>
    <property type="match status" value="1"/>
</dbReference>
<dbReference type="InterPro" id="IPR044526">
    <property type="entry name" value="NAKR1-3"/>
</dbReference>
<dbReference type="InterPro" id="IPR006121">
    <property type="entry name" value="HMA_dom"/>
</dbReference>
<keyword evidence="1" id="KW-0732">Signal</keyword>
<protein>
    <recommendedName>
        <fullName evidence="2">HMA domain-containing protein</fullName>
    </recommendedName>
</protein>
<sequence length="108" mass="12522">MKHFRIVLILVLFLFSGSTFDLSAQDKTKEKKLEKVVFGVSMHCDNCKKKIEKNISWEKGVKDLRIDLEEKTVTLLFDPKKTSAQTLKIAIEKLDFTCEFSPPEKKKE</sequence>
<dbReference type="CDD" id="cd00371">
    <property type="entry name" value="HMA"/>
    <property type="match status" value="1"/>
</dbReference>
<gene>
    <name evidence="3" type="ORF">EZS26_003375</name>
</gene>
<dbReference type="EMBL" id="SNRX01000076">
    <property type="protein sequence ID" value="KAA6300485.1"/>
    <property type="molecule type" value="Genomic_DNA"/>
</dbReference>
<evidence type="ECO:0000256" key="1">
    <source>
        <dbReference type="SAM" id="SignalP"/>
    </source>
</evidence>
<dbReference type="GO" id="GO:0046872">
    <property type="term" value="F:metal ion binding"/>
    <property type="evidence" value="ECO:0007669"/>
    <property type="project" value="InterPro"/>
</dbReference>
<name>A0A5M8NYB4_9BACT</name>
<proteinExistence type="predicted"/>
<evidence type="ECO:0000259" key="2">
    <source>
        <dbReference type="PROSITE" id="PS50846"/>
    </source>
</evidence>
<dbReference type="AlphaFoldDB" id="A0A5M8NYB4"/>
<dbReference type="Gene3D" id="3.30.70.100">
    <property type="match status" value="1"/>
</dbReference>
<feature type="signal peptide" evidence="1">
    <location>
        <begin position="1"/>
        <end position="23"/>
    </location>
</feature>
<feature type="domain" description="HMA" evidence="2">
    <location>
        <begin position="33"/>
        <end position="99"/>
    </location>
</feature>
<evidence type="ECO:0000313" key="4">
    <source>
        <dbReference type="Proteomes" id="UP000324575"/>
    </source>
</evidence>